<dbReference type="NCBIfam" id="TIGR01216">
    <property type="entry name" value="ATP_synt_epsi"/>
    <property type="match status" value="1"/>
</dbReference>
<dbReference type="Proteomes" id="UP000580839">
    <property type="component" value="Unassembled WGS sequence"/>
</dbReference>
<evidence type="ECO:0000256" key="7">
    <source>
        <dbReference type="ARBA" id="ARBA00023310"/>
    </source>
</evidence>
<dbReference type="PANTHER" id="PTHR13822:SF10">
    <property type="entry name" value="ATP SYNTHASE EPSILON CHAIN, CHLOROPLASTIC"/>
    <property type="match status" value="1"/>
</dbReference>
<comment type="function">
    <text evidence="8">Produces ATP from ADP in the presence of a proton gradient across the membrane.</text>
</comment>
<dbReference type="GO" id="GO:0005524">
    <property type="term" value="F:ATP binding"/>
    <property type="evidence" value="ECO:0007669"/>
    <property type="project" value="UniProtKB-UniRule"/>
</dbReference>
<dbReference type="PANTHER" id="PTHR13822">
    <property type="entry name" value="ATP SYNTHASE DELTA/EPSILON CHAIN"/>
    <property type="match status" value="1"/>
</dbReference>
<evidence type="ECO:0000259" key="10">
    <source>
        <dbReference type="Pfam" id="PF02823"/>
    </source>
</evidence>
<keyword evidence="3 8" id="KW-0813">Transport</keyword>
<evidence type="ECO:0000256" key="2">
    <source>
        <dbReference type="ARBA" id="ARBA00005712"/>
    </source>
</evidence>
<organism evidence="11 12">
    <name type="scientific">Eiseniibacteriota bacterium</name>
    <dbReference type="NCBI Taxonomy" id="2212470"/>
    <lineage>
        <taxon>Bacteria</taxon>
        <taxon>Candidatus Eiseniibacteriota</taxon>
    </lineage>
</organism>
<evidence type="ECO:0000256" key="6">
    <source>
        <dbReference type="ARBA" id="ARBA00023196"/>
    </source>
</evidence>
<evidence type="ECO:0000256" key="5">
    <source>
        <dbReference type="ARBA" id="ARBA00023136"/>
    </source>
</evidence>
<dbReference type="Pfam" id="PF02823">
    <property type="entry name" value="ATP-synt_DE_N"/>
    <property type="match status" value="1"/>
</dbReference>
<evidence type="ECO:0000256" key="4">
    <source>
        <dbReference type="ARBA" id="ARBA00023065"/>
    </source>
</evidence>
<dbReference type="AlphaFoldDB" id="A0A849SI21"/>
<dbReference type="InterPro" id="IPR001469">
    <property type="entry name" value="ATP_synth_F1_dsu/esu"/>
</dbReference>
<dbReference type="GO" id="GO:0046933">
    <property type="term" value="F:proton-transporting ATP synthase activity, rotational mechanism"/>
    <property type="evidence" value="ECO:0007669"/>
    <property type="project" value="UniProtKB-UniRule"/>
</dbReference>
<accession>A0A849SI21</accession>
<dbReference type="Gene3D" id="2.60.15.10">
    <property type="entry name" value="F0F1 ATP synthase delta/epsilon subunit, N-terminal"/>
    <property type="match status" value="1"/>
</dbReference>
<dbReference type="InterPro" id="IPR020546">
    <property type="entry name" value="ATP_synth_F1_dsu/esu_N"/>
</dbReference>
<reference evidence="11 12" key="1">
    <citation type="submission" date="2020-04" db="EMBL/GenBank/DDBJ databases">
        <title>Metagenomic profiling of ammonia- and methane-oxidizing microorganisms in a Dutch drinking water treatment plant.</title>
        <authorList>
            <person name="Poghosyan L."/>
            <person name="Leucker S."/>
        </authorList>
    </citation>
    <scope>NUCLEOTIDE SEQUENCE [LARGE SCALE GENOMIC DNA]</scope>
    <source>
        <strain evidence="11">S-RSF-IL-03</strain>
    </source>
</reference>
<gene>
    <name evidence="8 11" type="primary">atpC</name>
    <name evidence="11" type="ORF">HOP12_03485</name>
</gene>
<keyword evidence="8" id="KW-1003">Cell membrane</keyword>
<dbReference type="EMBL" id="JABFRW010000033">
    <property type="protein sequence ID" value="NOT33213.1"/>
    <property type="molecule type" value="Genomic_DNA"/>
</dbReference>
<comment type="subunit">
    <text evidence="8 9">F-type ATPases have 2 components, CF(1) - the catalytic core - and CF(0) - the membrane proton channel. CF(1) has five subunits: alpha(3), beta(3), gamma(1), delta(1), epsilon(1). CF(0) has three main subunits: a, b and c.</text>
</comment>
<evidence type="ECO:0000256" key="1">
    <source>
        <dbReference type="ARBA" id="ARBA00004184"/>
    </source>
</evidence>
<dbReference type="CDD" id="cd12152">
    <property type="entry name" value="F1-ATPase_delta"/>
    <property type="match status" value="1"/>
</dbReference>
<keyword evidence="6 8" id="KW-0139">CF(1)</keyword>
<comment type="similarity">
    <text evidence="2 8 9">Belongs to the ATPase epsilon chain family.</text>
</comment>
<keyword evidence="7 8" id="KW-0066">ATP synthesis</keyword>
<evidence type="ECO:0000256" key="3">
    <source>
        <dbReference type="ARBA" id="ARBA00022448"/>
    </source>
</evidence>
<evidence type="ECO:0000256" key="9">
    <source>
        <dbReference type="RuleBase" id="RU003656"/>
    </source>
</evidence>
<dbReference type="SUPFAM" id="SSF51344">
    <property type="entry name" value="Epsilon subunit of F1F0-ATP synthase N-terminal domain"/>
    <property type="match status" value="1"/>
</dbReference>
<evidence type="ECO:0000313" key="12">
    <source>
        <dbReference type="Proteomes" id="UP000580839"/>
    </source>
</evidence>
<name>A0A849SI21_UNCEI</name>
<dbReference type="GO" id="GO:0045259">
    <property type="term" value="C:proton-transporting ATP synthase complex"/>
    <property type="evidence" value="ECO:0007669"/>
    <property type="project" value="UniProtKB-KW"/>
</dbReference>
<protein>
    <recommendedName>
        <fullName evidence="8">ATP synthase epsilon chain</fullName>
    </recommendedName>
    <alternativeName>
        <fullName evidence="8">ATP synthase F1 sector epsilon subunit</fullName>
    </alternativeName>
    <alternativeName>
        <fullName evidence="8">F-ATPase epsilon subunit</fullName>
    </alternativeName>
</protein>
<dbReference type="GO" id="GO:0005886">
    <property type="term" value="C:plasma membrane"/>
    <property type="evidence" value="ECO:0007669"/>
    <property type="project" value="UniProtKB-SubCell"/>
</dbReference>
<keyword evidence="4 8" id="KW-0406">Ion transport</keyword>
<proteinExistence type="inferred from homology"/>
<keyword evidence="8" id="KW-0375">Hydrogen ion transport</keyword>
<sequence length="90" mass="9276">MSNTFTLMVLTPERTVFEGAVEYVEVPGTEGYLGVLANHAPLVSGLAAGKLKVRKPGGAIETFEVSGGFFEVSQNQATVLADSVSGGATT</sequence>
<feature type="domain" description="ATP synthase F1 complex delta/epsilon subunit N-terminal" evidence="10">
    <location>
        <begin position="5"/>
        <end position="83"/>
    </location>
</feature>
<keyword evidence="5 8" id="KW-0472">Membrane</keyword>
<comment type="subcellular location">
    <subcellularLocation>
        <location evidence="8">Cell membrane</location>
        <topology evidence="8">Peripheral membrane protein</topology>
    </subcellularLocation>
    <subcellularLocation>
        <location evidence="1">Endomembrane system</location>
        <topology evidence="1">Peripheral membrane protein</topology>
    </subcellularLocation>
</comment>
<dbReference type="InterPro" id="IPR036771">
    <property type="entry name" value="ATPsynth_dsu/esu_N"/>
</dbReference>
<dbReference type="GO" id="GO:0012505">
    <property type="term" value="C:endomembrane system"/>
    <property type="evidence" value="ECO:0007669"/>
    <property type="project" value="UniProtKB-SubCell"/>
</dbReference>
<dbReference type="HAMAP" id="MF_00530">
    <property type="entry name" value="ATP_synth_epsil_bac"/>
    <property type="match status" value="1"/>
</dbReference>
<comment type="caution">
    <text evidence="11">The sequence shown here is derived from an EMBL/GenBank/DDBJ whole genome shotgun (WGS) entry which is preliminary data.</text>
</comment>
<evidence type="ECO:0000313" key="11">
    <source>
        <dbReference type="EMBL" id="NOT33213.1"/>
    </source>
</evidence>
<evidence type="ECO:0000256" key="8">
    <source>
        <dbReference type="HAMAP-Rule" id="MF_00530"/>
    </source>
</evidence>